<dbReference type="AlphaFoldDB" id="M0EL97"/>
<protein>
    <submittedName>
        <fullName evidence="1">Phosphoesterase PA-phosphatase related protein</fullName>
    </submittedName>
</protein>
<dbReference type="STRING" id="1227465.C463_00505"/>
<accession>M0EL97</accession>
<dbReference type="Proteomes" id="UP000011586">
    <property type="component" value="Unassembled WGS sequence"/>
</dbReference>
<sequence length="75" mass="8197">MLPLLGEILNAVQWVDQAAVEFVNAIRTSLLTVMMTSMTGDTSKPTGYEMAISERQKRAHSGYASCDCRCGDRGL</sequence>
<organism evidence="1 2">
    <name type="scientific">Halorubrum californiense DSM 19288</name>
    <dbReference type="NCBI Taxonomy" id="1227465"/>
    <lineage>
        <taxon>Archaea</taxon>
        <taxon>Methanobacteriati</taxon>
        <taxon>Methanobacteriota</taxon>
        <taxon>Stenosarchaea group</taxon>
        <taxon>Halobacteria</taxon>
        <taxon>Halobacteriales</taxon>
        <taxon>Haloferacaceae</taxon>
        <taxon>Halorubrum</taxon>
    </lineage>
</organism>
<name>M0EL97_9EURY</name>
<evidence type="ECO:0000313" key="1">
    <source>
        <dbReference type="EMBL" id="ELZ48500.1"/>
    </source>
</evidence>
<evidence type="ECO:0000313" key="2">
    <source>
        <dbReference type="Proteomes" id="UP000011586"/>
    </source>
</evidence>
<dbReference type="PATRIC" id="fig|1227465.4.peg.87"/>
<dbReference type="EMBL" id="AOJK01000008">
    <property type="protein sequence ID" value="ELZ48500.1"/>
    <property type="molecule type" value="Genomic_DNA"/>
</dbReference>
<reference evidence="1 2" key="1">
    <citation type="journal article" date="2014" name="PLoS Genet.">
        <title>Phylogenetically driven sequencing of extremely halophilic archaea reveals strategies for static and dynamic osmo-response.</title>
        <authorList>
            <person name="Becker E.A."/>
            <person name="Seitzer P.M."/>
            <person name="Tritt A."/>
            <person name="Larsen D."/>
            <person name="Krusor M."/>
            <person name="Yao A.I."/>
            <person name="Wu D."/>
            <person name="Madern D."/>
            <person name="Eisen J.A."/>
            <person name="Darling A.E."/>
            <person name="Facciotti M.T."/>
        </authorList>
    </citation>
    <scope>NUCLEOTIDE SEQUENCE [LARGE SCALE GENOMIC DNA]</scope>
    <source>
        <strain evidence="1 2">DSM 19288</strain>
    </source>
</reference>
<keyword evidence="2" id="KW-1185">Reference proteome</keyword>
<proteinExistence type="predicted"/>
<gene>
    <name evidence="1" type="ORF">C463_00505</name>
</gene>
<comment type="caution">
    <text evidence="1">The sequence shown here is derived from an EMBL/GenBank/DDBJ whole genome shotgun (WGS) entry which is preliminary data.</text>
</comment>